<evidence type="ECO:0000256" key="12">
    <source>
        <dbReference type="ARBA" id="ARBA00034006"/>
    </source>
</evidence>
<dbReference type="GO" id="GO:0016887">
    <property type="term" value="F:ATP hydrolysis activity"/>
    <property type="evidence" value="ECO:0007669"/>
    <property type="project" value="InterPro"/>
</dbReference>
<reference evidence="14 15" key="1">
    <citation type="submission" date="2019-08" db="EMBL/GenBank/DDBJ databases">
        <title>Highly reduced genomes of protist endosymbionts show evolutionary convergence.</title>
        <authorList>
            <person name="George E."/>
            <person name="Husnik F."/>
            <person name="Tashyreva D."/>
            <person name="Prokopchuk G."/>
            <person name="Horak A."/>
            <person name="Kwong W.K."/>
            <person name="Lukes J."/>
            <person name="Keeling P.J."/>
        </authorList>
    </citation>
    <scope>NUCLEOTIDE SEQUENCE [LARGE SCALE GENOMIC DNA]</scope>
    <source>
        <strain evidence="14">1621</strain>
    </source>
</reference>
<dbReference type="RefSeq" id="WP_148952047.1">
    <property type="nucleotide sequence ID" value="NZ_CP043312.1"/>
</dbReference>
<dbReference type="InterPro" id="IPR004100">
    <property type="entry name" value="ATPase_F1/V1/A1_a/bsu_N"/>
</dbReference>
<evidence type="ECO:0000256" key="2">
    <source>
        <dbReference type="ARBA" id="ARBA00008936"/>
    </source>
</evidence>
<dbReference type="GO" id="GO:0030257">
    <property type="term" value="C:type III protein secretion system complex"/>
    <property type="evidence" value="ECO:0007669"/>
    <property type="project" value="InterPro"/>
</dbReference>
<evidence type="ECO:0000256" key="10">
    <source>
        <dbReference type="ARBA" id="ARBA00023065"/>
    </source>
</evidence>
<evidence type="ECO:0000256" key="11">
    <source>
        <dbReference type="ARBA" id="ARBA00023310"/>
    </source>
</evidence>
<dbReference type="SUPFAM" id="SSF52540">
    <property type="entry name" value="P-loop containing nucleoside triphosphate hydrolases"/>
    <property type="match status" value="1"/>
</dbReference>
<dbReference type="Pfam" id="PF00006">
    <property type="entry name" value="ATP-synt_ab"/>
    <property type="match status" value="1"/>
</dbReference>
<dbReference type="Gene3D" id="3.40.50.12240">
    <property type="match status" value="1"/>
</dbReference>
<comment type="subcellular location">
    <subcellularLocation>
        <location evidence="1">Cytoplasm</location>
    </subcellularLocation>
</comment>
<dbReference type="InterPro" id="IPR005714">
    <property type="entry name" value="ATPase_T3SS_FliI/YscN"/>
</dbReference>
<evidence type="ECO:0000256" key="7">
    <source>
        <dbReference type="ARBA" id="ARBA00022840"/>
    </source>
</evidence>
<dbReference type="NCBIfam" id="TIGR01026">
    <property type="entry name" value="fliI_yscN"/>
    <property type="match status" value="1"/>
</dbReference>
<keyword evidence="7" id="KW-0067">ATP-binding</keyword>
<dbReference type="InterPro" id="IPR050053">
    <property type="entry name" value="ATPase_alpha/beta_chains"/>
</dbReference>
<evidence type="ECO:0000256" key="5">
    <source>
        <dbReference type="ARBA" id="ARBA00022741"/>
    </source>
</evidence>
<evidence type="ECO:0000256" key="4">
    <source>
        <dbReference type="ARBA" id="ARBA00022490"/>
    </source>
</evidence>
<dbReference type="GO" id="GO:0005737">
    <property type="term" value="C:cytoplasm"/>
    <property type="evidence" value="ECO:0007669"/>
    <property type="project" value="UniProtKB-SubCell"/>
</dbReference>
<keyword evidence="5" id="KW-0547">Nucleotide-binding</keyword>
<keyword evidence="10" id="KW-0406">Ion transport</keyword>
<dbReference type="FunFam" id="3.40.50.12240:FF:000002">
    <property type="entry name" value="Flagellum-specific ATP synthase FliI"/>
    <property type="match status" value="1"/>
</dbReference>
<keyword evidence="15" id="KW-1185">Reference proteome</keyword>
<dbReference type="OrthoDB" id="9801639at2"/>
<keyword evidence="6" id="KW-0375">Hydrogen ion transport</keyword>
<evidence type="ECO:0000313" key="14">
    <source>
        <dbReference type="EMBL" id="QEK39686.1"/>
    </source>
</evidence>
<gene>
    <name evidence="14" type="ORF">FZC37_01940</name>
</gene>
<evidence type="ECO:0000256" key="8">
    <source>
        <dbReference type="ARBA" id="ARBA00022927"/>
    </source>
</evidence>
<dbReference type="GO" id="GO:0030254">
    <property type="term" value="P:protein secretion by the type III secretion system"/>
    <property type="evidence" value="ECO:0007669"/>
    <property type="project" value="InterPro"/>
</dbReference>
<keyword evidence="9" id="KW-1278">Translocase</keyword>
<protein>
    <submittedName>
        <fullName evidence="14">FliI/YscN family ATPase</fullName>
    </submittedName>
</protein>
<keyword evidence="4" id="KW-0963">Cytoplasm</keyword>
<name>A0A5C0UHZ9_9RICK</name>
<dbReference type="InterPro" id="IPR003593">
    <property type="entry name" value="AAA+_ATPase"/>
</dbReference>
<dbReference type="InterPro" id="IPR000194">
    <property type="entry name" value="ATPase_F1/V1/A1_a/bsu_nucl-bd"/>
</dbReference>
<dbReference type="InterPro" id="IPR020003">
    <property type="entry name" value="ATPase_a/bsu_AS"/>
</dbReference>
<dbReference type="SUPFAM" id="SSF50615">
    <property type="entry name" value="N-terminal domain of alpha and beta subunits of F1 ATP synthase"/>
    <property type="match status" value="1"/>
</dbReference>
<dbReference type="PANTHER" id="PTHR15184">
    <property type="entry name" value="ATP SYNTHASE"/>
    <property type="match status" value="1"/>
</dbReference>
<comment type="catalytic activity">
    <reaction evidence="12">
        <text>ATP + H2O + cellular proteinSide 1 = ADP + phosphate + cellular proteinSide 2.</text>
        <dbReference type="EC" id="7.4.2.8"/>
    </reaction>
</comment>
<feature type="domain" description="AAA+ ATPase" evidence="13">
    <location>
        <begin position="173"/>
        <end position="357"/>
    </location>
</feature>
<keyword evidence="11" id="KW-0066">ATP synthesis</keyword>
<dbReference type="InterPro" id="IPR040627">
    <property type="entry name" value="T3SS_ATPase_C"/>
</dbReference>
<dbReference type="Pfam" id="PF18269">
    <property type="entry name" value="T3SS_ATPase_C"/>
    <property type="match status" value="1"/>
</dbReference>
<keyword evidence="8" id="KW-0653">Protein transport</keyword>
<dbReference type="InterPro" id="IPR036121">
    <property type="entry name" value="ATPase_F1/V1/A1_a/bsu_N_sf"/>
</dbReference>
<dbReference type="GO" id="GO:0046933">
    <property type="term" value="F:proton-transporting ATP synthase activity, rotational mechanism"/>
    <property type="evidence" value="ECO:0007669"/>
    <property type="project" value="TreeGrafter"/>
</dbReference>
<evidence type="ECO:0000313" key="15">
    <source>
        <dbReference type="Proteomes" id="UP000323844"/>
    </source>
</evidence>
<proteinExistence type="inferred from homology"/>
<evidence type="ECO:0000256" key="6">
    <source>
        <dbReference type="ARBA" id="ARBA00022781"/>
    </source>
</evidence>
<organism evidence="14 15">
    <name type="scientific">Candidatus Sneabacter namystus</name>
    <dbReference type="NCBI Taxonomy" id="2601646"/>
    <lineage>
        <taxon>Bacteria</taxon>
        <taxon>Pseudomonadati</taxon>
        <taxon>Pseudomonadota</taxon>
        <taxon>Alphaproteobacteria</taxon>
        <taxon>Rickettsiales</taxon>
        <taxon>Rickettsiaceae</taxon>
        <taxon>Rickettsieae</taxon>
        <taxon>Candidatus Sneabacter</taxon>
    </lineage>
</organism>
<evidence type="ECO:0000256" key="3">
    <source>
        <dbReference type="ARBA" id="ARBA00022448"/>
    </source>
</evidence>
<evidence type="ECO:0000256" key="1">
    <source>
        <dbReference type="ARBA" id="ARBA00004496"/>
    </source>
</evidence>
<dbReference type="PANTHER" id="PTHR15184:SF9">
    <property type="entry name" value="SPI-1 TYPE 3 SECRETION SYSTEM ATPASE"/>
    <property type="match status" value="1"/>
</dbReference>
<comment type="similarity">
    <text evidence="2">Belongs to the ATPase alpha/beta chains family.</text>
</comment>
<dbReference type="AlphaFoldDB" id="A0A5C0UHZ9"/>
<sequence>MLYVLTKNITEKVQSINDFAISTLQSIDAIKTYGYVKAVTGPLIKCSGIERCVTMGEICEIEVKTSHKTVLGEVIALDQNEVTLLPFEGGDGIKIGDIVSISSIGNVVFPDISMLGRVIDAFVKPIDDKGPIHPGNKKYHLKHAGQAFDLRKKIGPKLNLGIKGIDVFAPCCIGQRLGIFSGSGIGKSSLIAMLTKHANCDVKVVGLIGERKREVVEFIDSYLQPEKKDFVVVACTSNEPASLKKRAAYLTLSIAEYFRDLGNNVLCIVDSLTRFAMAQREIGLMAEELPVSKGYPPSVFNEIPLLLERIGPGSEDNNSSITGLFTVLVEGDDYNEPISDAARATLDGHIVLSRNIAERGRFPAIDVLKSLSRATPACNSDWENSVVLEAREILATYQELEDVIRLGMYKQGNDKKVDRAIKLQPLIENFLHQSSKEVFSMQESYSMLAKILGYEDHK</sequence>
<accession>A0A5C0UHZ9</accession>
<dbReference type="GO" id="GO:0008564">
    <property type="term" value="F:protein-exporting ATPase activity"/>
    <property type="evidence" value="ECO:0007669"/>
    <property type="project" value="UniProtKB-EC"/>
</dbReference>
<dbReference type="PROSITE" id="PS00152">
    <property type="entry name" value="ATPASE_ALPHA_BETA"/>
    <property type="match status" value="1"/>
</dbReference>
<dbReference type="KEGG" id="snay:FZC37_01940"/>
<dbReference type="GO" id="GO:0005524">
    <property type="term" value="F:ATP binding"/>
    <property type="evidence" value="ECO:0007669"/>
    <property type="project" value="UniProtKB-KW"/>
</dbReference>
<evidence type="ECO:0000256" key="9">
    <source>
        <dbReference type="ARBA" id="ARBA00022967"/>
    </source>
</evidence>
<dbReference type="SMART" id="SM00382">
    <property type="entry name" value="AAA"/>
    <property type="match status" value="1"/>
</dbReference>
<dbReference type="Proteomes" id="UP000323844">
    <property type="component" value="Chromosome"/>
</dbReference>
<dbReference type="InterPro" id="IPR027417">
    <property type="entry name" value="P-loop_NTPase"/>
</dbReference>
<dbReference type="Pfam" id="PF02874">
    <property type="entry name" value="ATP-synt_ab_N"/>
    <property type="match status" value="1"/>
</dbReference>
<dbReference type="GO" id="GO:0045259">
    <property type="term" value="C:proton-transporting ATP synthase complex"/>
    <property type="evidence" value="ECO:0007669"/>
    <property type="project" value="UniProtKB-ARBA"/>
</dbReference>
<dbReference type="EMBL" id="CP043312">
    <property type="protein sequence ID" value="QEK39686.1"/>
    <property type="molecule type" value="Genomic_DNA"/>
</dbReference>
<evidence type="ECO:0000259" key="13">
    <source>
        <dbReference type="SMART" id="SM00382"/>
    </source>
</evidence>
<keyword evidence="3" id="KW-0813">Transport</keyword>